<dbReference type="Gene3D" id="1.10.510.10">
    <property type="entry name" value="Transferase(Phosphotransferase) domain 1"/>
    <property type="match status" value="1"/>
</dbReference>
<dbReference type="Pfam" id="PF00069">
    <property type="entry name" value="Pkinase"/>
    <property type="match status" value="1"/>
</dbReference>
<feature type="compositionally biased region" description="Acidic residues" evidence="1">
    <location>
        <begin position="157"/>
        <end position="169"/>
    </location>
</feature>
<feature type="region of interest" description="Disordered" evidence="1">
    <location>
        <begin position="155"/>
        <end position="194"/>
    </location>
</feature>
<keyword evidence="4" id="KW-1185">Reference proteome</keyword>
<organism evidence="3 4">
    <name type="scientific">Friedmanniomyces simplex</name>
    <dbReference type="NCBI Taxonomy" id="329884"/>
    <lineage>
        <taxon>Eukaryota</taxon>
        <taxon>Fungi</taxon>
        <taxon>Dikarya</taxon>
        <taxon>Ascomycota</taxon>
        <taxon>Pezizomycotina</taxon>
        <taxon>Dothideomycetes</taxon>
        <taxon>Dothideomycetidae</taxon>
        <taxon>Mycosphaerellales</taxon>
        <taxon>Teratosphaeriaceae</taxon>
        <taxon>Friedmanniomyces</taxon>
    </lineage>
</organism>
<dbReference type="GO" id="GO:0005524">
    <property type="term" value="F:ATP binding"/>
    <property type="evidence" value="ECO:0007669"/>
    <property type="project" value="InterPro"/>
</dbReference>
<dbReference type="PANTHER" id="PTHR36826:SF1">
    <property type="entry name" value="PROTEIN ECM13"/>
    <property type="match status" value="1"/>
</dbReference>
<name>A0A4U0WNL1_9PEZI</name>
<dbReference type="STRING" id="329884.A0A4U0WNL1"/>
<evidence type="ECO:0000259" key="2">
    <source>
        <dbReference type="PROSITE" id="PS50011"/>
    </source>
</evidence>
<dbReference type="SMART" id="SM00220">
    <property type="entry name" value="S_TKc"/>
    <property type="match status" value="1"/>
</dbReference>
<feature type="region of interest" description="Disordered" evidence="1">
    <location>
        <begin position="100"/>
        <end position="131"/>
    </location>
</feature>
<feature type="domain" description="Protein kinase" evidence="2">
    <location>
        <begin position="59"/>
        <end position="321"/>
    </location>
</feature>
<feature type="compositionally biased region" description="Basic and acidic residues" evidence="1">
    <location>
        <begin position="100"/>
        <end position="109"/>
    </location>
</feature>
<dbReference type="PANTHER" id="PTHR36826">
    <property type="entry name" value="PROTEIN ECM13"/>
    <property type="match status" value="1"/>
</dbReference>
<dbReference type="SUPFAM" id="SSF56112">
    <property type="entry name" value="Protein kinase-like (PK-like)"/>
    <property type="match status" value="1"/>
</dbReference>
<evidence type="ECO:0000256" key="1">
    <source>
        <dbReference type="SAM" id="MobiDB-lite"/>
    </source>
</evidence>
<gene>
    <name evidence="3" type="ORF">B0A55_12956</name>
</gene>
<dbReference type="OrthoDB" id="5431245at2759"/>
<dbReference type="InterPro" id="IPR000719">
    <property type="entry name" value="Prot_kinase_dom"/>
</dbReference>
<accession>A0A4U0WNL1</accession>
<dbReference type="Proteomes" id="UP000309340">
    <property type="component" value="Unassembled WGS sequence"/>
</dbReference>
<feature type="compositionally biased region" description="Acidic residues" evidence="1">
    <location>
        <begin position="110"/>
        <end position="131"/>
    </location>
</feature>
<evidence type="ECO:0000313" key="4">
    <source>
        <dbReference type="Proteomes" id="UP000309340"/>
    </source>
</evidence>
<dbReference type="PROSITE" id="PS50011">
    <property type="entry name" value="PROTEIN_KINASE_DOM"/>
    <property type="match status" value="1"/>
</dbReference>
<dbReference type="AlphaFoldDB" id="A0A4U0WNL1"/>
<feature type="non-terminal residue" evidence="3">
    <location>
        <position position="321"/>
    </location>
</feature>
<protein>
    <recommendedName>
        <fullName evidence="2">Protein kinase domain-containing protein</fullName>
    </recommendedName>
</protein>
<dbReference type="InterPro" id="IPR011009">
    <property type="entry name" value="Kinase-like_dom_sf"/>
</dbReference>
<evidence type="ECO:0000313" key="3">
    <source>
        <dbReference type="EMBL" id="TKA63946.1"/>
    </source>
</evidence>
<proteinExistence type="predicted"/>
<reference evidence="3 4" key="1">
    <citation type="submission" date="2017-03" db="EMBL/GenBank/DDBJ databases">
        <title>Genomes of endolithic fungi from Antarctica.</title>
        <authorList>
            <person name="Coleine C."/>
            <person name="Masonjones S."/>
            <person name="Stajich J.E."/>
        </authorList>
    </citation>
    <scope>NUCLEOTIDE SEQUENCE [LARGE SCALE GENOMIC DNA]</scope>
    <source>
        <strain evidence="3 4">CCFEE 5184</strain>
    </source>
</reference>
<comment type="caution">
    <text evidence="3">The sequence shown here is derived from an EMBL/GenBank/DDBJ whole genome shotgun (WGS) entry which is preliminary data.</text>
</comment>
<dbReference type="InterPro" id="IPR037738">
    <property type="entry name" value="Ecm13-like"/>
</dbReference>
<sequence length="321" mass="36199">MSSHLRLQSHFEPVAAKATYQTSPTIPPAKKQKMSLTQTYDVASTARSKLGRETNREDHNLRWLVGHANLLDTLMLDLADAEREQDAWFTQSHQNRIKTERPNYIHWEETIPEQDEEESDDESAAGSANDEDADEAYNISGRNFASPPVQIESSVVELDDDSDEDEENDEQHALMRVPSSRHSPPELMDDSSDATHGTLRNVFLTRVDEDMCRTVTGQVLAGLKYLHKQNIIHRDINPENILVFDNDPTAFYCKLSDFTHARKVTLDDLPGGVQGTPSFMSLECAEDEPCDQRADIFACGKVAFWLLKGEEDLPTDNLSVH</sequence>
<dbReference type="EMBL" id="NAJQ01000889">
    <property type="protein sequence ID" value="TKA63946.1"/>
    <property type="molecule type" value="Genomic_DNA"/>
</dbReference>
<dbReference type="GO" id="GO:0004672">
    <property type="term" value="F:protein kinase activity"/>
    <property type="evidence" value="ECO:0007669"/>
    <property type="project" value="InterPro"/>
</dbReference>